<keyword evidence="3" id="KW-1003">Cell membrane</keyword>
<evidence type="ECO:0000256" key="6">
    <source>
        <dbReference type="ARBA" id="ARBA00023136"/>
    </source>
</evidence>
<comment type="subcellular location">
    <subcellularLocation>
        <location evidence="1">Cell membrane</location>
        <topology evidence="1">Multi-pass membrane protein</topology>
    </subcellularLocation>
</comment>
<keyword evidence="4 7" id="KW-0812">Transmembrane</keyword>
<evidence type="ECO:0000256" key="2">
    <source>
        <dbReference type="ARBA" id="ARBA00006228"/>
    </source>
</evidence>
<evidence type="ECO:0000256" key="7">
    <source>
        <dbReference type="SAM" id="Phobius"/>
    </source>
</evidence>
<evidence type="ECO:0000313" key="8">
    <source>
        <dbReference type="EMBL" id="ACV26184.1"/>
    </source>
</evidence>
<dbReference type="HOGENOM" id="CLU_086615_2_0_6"/>
<dbReference type="OrthoDB" id="9807187at2"/>
<evidence type="ECO:0000256" key="5">
    <source>
        <dbReference type="ARBA" id="ARBA00022989"/>
    </source>
</evidence>
<keyword evidence="5 7" id="KW-1133">Transmembrane helix</keyword>
<dbReference type="Pfam" id="PF01899">
    <property type="entry name" value="MNHE"/>
    <property type="match status" value="1"/>
</dbReference>
<evidence type="ECO:0000256" key="1">
    <source>
        <dbReference type="ARBA" id="ARBA00004651"/>
    </source>
</evidence>
<dbReference type="KEGG" id="kko:Kkor_0764"/>
<evidence type="ECO:0000256" key="3">
    <source>
        <dbReference type="ARBA" id="ARBA00022475"/>
    </source>
</evidence>
<dbReference type="PANTHER" id="PTHR34584">
    <property type="entry name" value="NA(+)/H(+) ANTIPORTER SUBUNIT E1"/>
    <property type="match status" value="1"/>
</dbReference>
<gene>
    <name evidence="8" type="ordered locus">Kkor_0764</name>
</gene>
<dbReference type="eggNOG" id="COG1863">
    <property type="taxonomic scope" value="Bacteria"/>
</dbReference>
<accession>C7RA65</accession>
<dbReference type="STRING" id="523791.Kkor_0764"/>
<dbReference type="AlphaFoldDB" id="C7RA65"/>
<dbReference type="Proteomes" id="UP000001231">
    <property type="component" value="Chromosome"/>
</dbReference>
<comment type="similarity">
    <text evidence="2">Belongs to the CPA3 antiporters (TC 2.A.63) subunit E family.</text>
</comment>
<sequence length="161" mass="18169">MTKNSFRYTLSLIVVLALIWIGNSGFYNGLLLSLGAVSVLFVVIVAHRLDIVDEESQPLNLSGRIFGYWLWLLKEIVQSNIHVIKRIWLGPKSISPVVMQLQMSQKTDMGKTIYGNSVTLTPGTVTLDIEDSVMTVYALTYDSIEYLQGGEMNRRVKRLED</sequence>
<dbReference type="EMBL" id="CP001707">
    <property type="protein sequence ID" value="ACV26184.1"/>
    <property type="molecule type" value="Genomic_DNA"/>
</dbReference>
<dbReference type="RefSeq" id="WP_012800698.1">
    <property type="nucleotide sequence ID" value="NC_013166.1"/>
</dbReference>
<dbReference type="InParanoid" id="C7RA65"/>
<protein>
    <submittedName>
        <fullName evidence="8">Cation antiporter</fullName>
    </submittedName>
</protein>
<dbReference type="PANTHER" id="PTHR34584:SF1">
    <property type="entry name" value="NA(+)_H(+) ANTIPORTER SUBUNIT E1"/>
    <property type="match status" value="1"/>
</dbReference>
<evidence type="ECO:0000256" key="4">
    <source>
        <dbReference type="ARBA" id="ARBA00022692"/>
    </source>
</evidence>
<dbReference type="GO" id="GO:0005886">
    <property type="term" value="C:plasma membrane"/>
    <property type="evidence" value="ECO:0007669"/>
    <property type="project" value="UniProtKB-SubCell"/>
</dbReference>
<proteinExistence type="inferred from homology"/>
<name>C7RA65_KANKD</name>
<dbReference type="InterPro" id="IPR002758">
    <property type="entry name" value="Cation_antiport_E"/>
</dbReference>
<keyword evidence="9" id="KW-1185">Reference proteome</keyword>
<dbReference type="GO" id="GO:0008324">
    <property type="term" value="F:monoatomic cation transmembrane transporter activity"/>
    <property type="evidence" value="ECO:0007669"/>
    <property type="project" value="InterPro"/>
</dbReference>
<evidence type="ECO:0000313" key="9">
    <source>
        <dbReference type="Proteomes" id="UP000001231"/>
    </source>
</evidence>
<feature type="transmembrane region" description="Helical" evidence="7">
    <location>
        <begin position="6"/>
        <end position="23"/>
    </location>
</feature>
<keyword evidence="6 7" id="KW-0472">Membrane</keyword>
<organism evidence="8 9">
    <name type="scientific">Kangiella koreensis (strain DSM 16069 / JCM 12317 / KCTC 12182 / SW-125)</name>
    <dbReference type="NCBI Taxonomy" id="523791"/>
    <lineage>
        <taxon>Bacteria</taxon>
        <taxon>Pseudomonadati</taxon>
        <taxon>Pseudomonadota</taxon>
        <taxon>Gammaproteobacteria</taxon>
        <taxon>Kangiellales</taxon>
        <taxon>Kangiellaceae</taxon>
        <taxon>Kangiella</taxon>
    </lineage>
</organism>
<feature type="transmembrane region" description="Helical" evidence="7">
    <location>
        <begin position="30"/>
        <end position="49"/>
    </location>
</feature>
<reference evidence="8 9" key="1">
    <citation type="journal article" date="2009" name="Stand. Genomic Sci.">
        <title>Complete genome sequence of Kangiella koreensis type strain (SW-125).</title>
        <authorList>
            <person name="Han C."/>
            <person name="Sikorski J."/>
            <person name="Lapidus A."/>
            <person name="Nolan M."/>
            <person name="Glavina Del Rio T."/>
            <person name="Tice H."/>
            <person name="Cheng J.F."/>
            <person name="Lucas S."/>
            <person name="Chen F."/>
            <person name="Copeland A."/>
            <person name="Ivanova N."/>
            <person name="Mavromatis K."/>
            <person name="Ovchinnikova G."/>
            <person name="Pati A."/>
            <person name="Bruce D."/>
            <person name="Goodwin L."/>
            <person name="Pitluck S."/>
            <person name="Chen A."/>
            <person name="Palaniappan K."/>
            <person name="Land M."/>
            <person name="Hauser L."/>
            <person name="Chang Y.J."/>
            <person name="Jeffries C.D."/>
            <person name="Chain P."/>
            <person name="Saunders E."/>
            <person name="Brettin T."/>
            <person name="Goker M."/>
            <person name="Tindall B.J."/>
            <person name="Bristow J."/>
            <person name="Eisen J.A."/>
            <person name="Markowitz V."/>
            <person name="Hugenholtz P."/>
            <person name="Kyrpides N.C."/>
            <person name="Klenk H.P."/>
            <person name="Detter J.C."/>
        </authorList>
    </citation>
    <scope>NUCLEOTIDE SEQUENCE [LARGE SCALE GENOMIC DNA]</scope>
    <source>
        <strain evidence="9">DSM 16069 / KCTC 12182 / SW-125</strain>
    </source>
</reference>